<feature type="domain" description="Peptidase M10 metallopeptidase" evidence="6">
    <location>
        <begin position="235"/>
        <end position="387"/>
    </location>
</feature>
<gene>
    <name evidence="7" type="ORF">EJ571_13070</name>
</gene>
<dbReference type="GO" id="GO:0008270">
    <property type="term" value="F:zinc ion binding"/>
    <property type="evidence" value="ECO:0007669"/>
    <property type="project" value="InterPro"/>
</dbReference>
<evidence type="ECO:0000313" key="7">
    <source>
        <dbReference type="EMBL" id="TDH22803.1"/>
    </source>
</evidence>
<evidence type="ECO:0000256" key="4">
    <source>
        <dbReference type="ARBA" id="ARBA00022833"/>
    </source>
</evidence>
<dbReference type="GO" id="GO:0031012">
    <property type="term" value="C:extracellular matrix"/>
    <property type="evidence" value="ECO:0007669"/>
    <property type="project" value="InterPro"/>
</dbReference>
<dbReference type="InterPro" id="IPR024079">
    <property type="entry name" value="MetalloPept_cat_dom_sf"/>
</dbReference>
<name>A0A4R5PD98_9MYCO</name>
<dbReference type="InterPro" id="IPR001818">
    <property type="entry name" value="Pept_M10_metallopeptidase"/>
</dbReference>
<feature type="region of interest" description="Disordered" evidence="5">
    <location>
        <begin position="46"/>
        <end position="128"/>
    </location>
</feature>
<evidence type="ECO:0000256" key="5">
    <source>
        <dbReference type="SAM" id="MobiDB-lite"/>
    </source>
</evidence>
<dbReference type="AlphaFoldDB" id="A0A4R5PD98"/>
<dbReference type="Gene3D" id="3.40.390.10">
    <property type="entry name" value="Collagenase (Catalytic Domain)"/>
    <property type="match status" value="1"/>
</dbReference>
<dbReference type="Pfam" id="PF00413">
    <property type="entry name" value="Peptidase_M10"/>
    <property type="match status" value="1"/>
</dbReference>
<dbReference type="EMBL" id="RXLR01000014">
    <property type="protein sequence ID" value="TDH22803.1"/>
    <property type="molecule type" value="Genomic_DNA"/>
</dbReference>
<sequence>MSHKVRRASGAIAVFAMVATAIGLPVTAPESTDGASPMMAIARADCPPDCGGGPGNGGMPSGPPGGGTEFVPPSMPATPSYDPGRGQPPLDQNNGISIYNSAAPQPSQAAQPSQSPVQNQDGSYNRAANGEQQPINYKQAPDNQAINQDWKNFSDQLNQQQQNRPGQEPGDQDRAQTSPERSNDDDERQCAQSMAEAENGEAITNAQQFVSKWPPIKKEGNITVQIKPITKSVEQESGLNASELTNVVNDAMKNWNKKSKAQFVPYADSSQKPDLVISFENLGVVNLGLNSLNLGLNNNSIVSPDDPDAANHVGEKIARAWYIAKNLSDRAANADEELGHAEELNTIRVNASRLPEINDDYERMVQMMMHEMGHGLGLEHSCAQTIMDDSGNPLIGGTIIAPLDATMLSFIQTGKFLTR</sequence>
<comment type="caution">
    <text evidence="7">The sequence shown here is derived from an EMBL/GenBank/DDBJ whole genome shotgun (WGS) entry which is preliminary data.</text>
</comment>
<keyword evidence="2" id="KW-0479">Metal-binding</keyword>
<reference evidence="7 8" key="1">
    <citation type="journal article" date="2019" name="Sci. Rep.">
        <title>Extended insight into the Mycobacterium chelonae-abscessus complex through whole genome sequencing of Mycobacterium salmoniphilum outbreak and Mycobacterium salmoniphilum-like strains.</title>
        <authorList>
            <person name="Behra P.R.K."/>
            <person name="Das S."/>
            <person name="Pettersson B.M.F."/>
            <person name="Shirreff L."/>
            <person name="DuCote T."/>
            <person name="Jacobsson K.G."/>
            <person name="Ennis D.G."/>
            <person name="Kirsebom L.A."/>
        </authorList>
    </citation>
    <scope>NUCLEOTIDE SEQUENCE [LARGE SCALE GENOMIC DNA]</scope>
    <source>
        <strain evidence="7 8">DSM 45524</strain>
    </source>
</reference>
<feature type="compositionally biased region" description="Polar residues" evidence="5">
    <location>
        <begin position="90"/>
        <end position="100"/>
    </location>
</feature>
<proteinExistence type="predicted"/>
<evidence type="ECO:0000256" key="1">
    <source>
        <dbReference type="ARBA" id="ARBA00022670"/>
    </source>
</evidence>
<keyword evidence="7" id="KW-0482">Metalloprotease</keyword>
<keyword evidence="4" id="KW-0862">Zinc</keyword>
<dbReference type="GO" id="GO:0004222">
    <property type="term" value="F:metalloendopeptidase activity"/>
    <property type="evidence" value="ECO:0007669"/>
    <property type="project" value="InterPro"/>
</dbReference>
<protein>
    <submittedName>
        <fullName evidence="7">Matrixin family metalloprotease</fullName>
    </submittedName>
</protein>
<evidence type="ECO:0000259" key="6">
    <source>
        <dbReference type="Pfam" id="PF00413"/>
    </source>
</evidence>
<dbReference type="Proteomes" id="UP000295627">
    <property type="component" value="Unassembled WGS sequence"/>
</dbReference>
<dbReference type="SUPFAM" id="SSF55486">
    <property type="entry name" value="Metalloproteases ('zincins'), catalytic domain"/>
    <property type="match status" value="1"/>
</dbReference>
<organism evidence="7 8">
    <name type="scientific">Mycobacteroides franklinii</name>
    <dbReference type="NCBI Taxonomy" id="948102"/>
    <lineage>
        <taxon>Bacteria</taxon>
        <taxon>Bacillati</taxon>
        <taxon>Actinomycetota</taxon>
        <taxon>Actinomycetes</taxon>
        <taxon>Mycobacteriales</taxon>
        <taxon>Mycobacteriaceae</taxon>
        <taxon>Mycobacteroides</taxon>
    </lineage>
</organism>
<feature type="compositionally biased region" description="Gly residues" evidence="5">
    <location>
        <begin position="50"/>
        <end position="68"/>
    </location>
</feature>
<keyword evidence="1 7" id="KW-0645">Protease</keyword>
<dbReference type="GO" id="GO:0006508">
    <property type="term" value="P:proteolysis"/>
    <property type="evidence" value="ECO:0007669"/>
    <property type="project" value="UniProtKB-KW"/>
</dbReference>
<keyword evidence="3" id="KW-0378">Hydrolase</keyword>
<feature type="region of interest" description="Disordered" evidence="5">
    <location>
        <begin position="157"/>
        <end position="203"/>
    </location>
</feature>
<evidence type="ECO:0000256" key="3">
    <source>
        <dbReference type="ARBA" id="ARBA00022801"/>
    </source>
</evidence>
<accession>A0A4R5PD98</accession>
<evidence type="ECO:0000313" key="8">
    <source>
        <dbReference type="Proteomes" id="UP000295627"/>
    </source>
</evidence>
<evidence type="ECO:0000256" key="2">
    <source>
        <dbReference type="ARBA" id="ARBA00022723"/>
    </source>
</evidence>
<feature type="compositionally biased region" description="Low complexity" evidence="5">
    <location>
        <begin position="101"/>
        <end position="116"/>
    </location>
</feature>